<organism evidence="1 2">
    <name type="scientific">Euplotes crassus</name>
    <dbReference type="NCBI Taxonomy" id="5936"/>
    <lineage>
        <taxon>Eukaryota</taxon>
        <taxon>Sar</taxon>
        <taxon>Alveolata</taxon>
        <taxon>Ciliophora</taxon>
        <taxon>Intramacronucleata</taxon>
        <taxon>Spirotrichea</taxon>
        <taxon>Hypotrichia</taxon>
        <taxon>Euplotida</taxon>
        <taxon>Euplotidae</taxon>
        <taxon>Moneuplotes</taxon>
    </lineage>
</organism>
<name>A0AAD2D505_EUPCR</name>
<reference evidence="1" key="1">
    <citation type="submission" date="2023-07" db="EMBL/GenBank/DDBJ databases">
        <authorList>
            <consortium name="AG Swart"/>
            <person name="Singh M."/>
            <person name="Singh A."/>
            <person name="Seah K."/>
            <person name="Emmerich C."/>
        </authorList>
    </citation>
    <scope>NUCLEOTIDE SEQUENCE</scope>
    <source>
        <strain evidence="1">DP1</strain>
    </source>
</reference>
<gene>
    <name evidence="1" type="ORF">ECRASSUSDP1_LOCUS22099</name>
</gene>
<protein>
    <submittedName>
        <fullName evidence="1">Uncharacterized protein</fullName>
    </submittedName>
</protein>
<keyword evidence="2" id="KW-1185">Reference proteome</keyword>
<dbReference type="EMBL" id="CAMPGE010022633">
    <property type="protein sequence ID" value="CAI2380662.1"/>
    <property type="molecule type" value="Genomic_DNA"/>
</dbReference>
<evidence type="ECO:0000313" key="1">
    <source>
        <dbReference type="EMBL" id="CAI2380662.1"/>
    </source>
</evidence>
<comment type="caution">
    <text evidence="1">The sequence shown here is derived from an EMBL/GenBank/DDBJ whole genome shotgun (WGS) entry which is preliminary data.</text>
</comment>
<dbReference type="AlphaFoldDB" id="A0AAD2D505"/>
<evidence type="ECO:0000313" key="2">
    <source>
        <dbReference type="Proteomes" id="UP001295684"/>
    </source>
</evidence>
<dbReference type="Proteomes" id="UP001295684">
    <property type="component" value="Unassembled WGS sequence"/>
</dbReference>
<accession>A0AAD2D505</accession>
<sequence>MEVQRPAQVTKEYFAKCVREKRMVYDEGDARKAMSVRKKKISKIICSQSHTSSPKLPRLPSTRKFSSIYHKKNSVALKNKPVCVIDITSLNWKKRADSCKANNASMPQSIYRNRSHYGQNTAQNSSPDQPKRIKKASITLINKNEAKSSMFYTTDNNSIEAFTNNATPLCFPYTAKRGEEADKSKECVTDLSPEPIEKQSIIDQFDSDFSKTLSLSDDEFDKFKENLYEAEINSEITYPDDIGEEIDASDNNIATLTQKILKTHRKKELESRNTLLKINPFNTKKSQKQLGKAQQDSINCTEIDSSLCKVASKESIQELFFPLRKESFDEDSSLIFVESILDKLSKCSEN</sequence>
<proteinExistence type="predicted"/>